<evidence type="ECO:0000256" key="2">
    <source>
        <dbReference type="ARBA" id="ARBA00023012"/>
    </source>
</evidence>
<feature type="domain" description="OmpR/PhoB-type" evidence="9">
    <location>
        <begin position="143"/>
        <end position="240"/>
    </location>
</feature>
<dbReference type="SMART" id="SM00448">
    <property type="entry name" value="REC"/>
    <property type="match status" value="1"/>
</dbReference>
<evidence type="ECO:0000256" key="4">
    <source>
        <dbReference type="ARBA" id="ARBA00023125"/>
    </source>
</evidence>
<protein>
    <submittedName>
        <fullName evidence="10">DNA-binding response regulator</fullName>
    </submittedName>
</protein>
<comment type="caution">
    <text evidence="10">The sequence shown here is derived from an EMBL/GenBank/DDBJ whole genome shotgun (WGS) entry which is preliminary data.</text>
</comment>
<sequence length="240" mass="26987">MQNFSSIYIDAGKDWIWMKILLAEDDMRLGELVVHMLKKKGGHTADWVTTGREACEYAEATNYDVLILDWMMPEGDGVWACRQLRKEGYMGAILMLTAKDGLQDRINGLDAGADDYLVKPFEIEELLARLRALSRRNFAPIQGEEVQVTGLILNRTNQTASIAGELVQLTPREFQLLDLLIQNKGIALTREVILDRIWGLDADVGPKAIDAMIKLLRKKLSGLNQELIQSIRGVGYKIEA</sequence>
<dbReference type="CDD" id="cd00383">
    <property type="entry name" value="trans_reg_C"/>
    <property type="match status" value="1"/>
</dbReference>
<dbReference type="GO" id="GO:0003677">
    <property type="term" value="F:DNA binding"/>
    <property type="evidence" value="ECO:0007669"/>
    <property type="project" value="UniProtKB-KW"/>
</dbReference>
<dbReference type="SUPFAM" id="SSF52172">
    <property type="entry name" value="CheY-like"/>
    <property type="match status" value="1"/>
</dbReference>
<dbReference type="InterPro" id="IPR016032">
    <property type="entry name" value="Sig_transdc_resp-reg_C-effctor"/>
</dbReference>
<dbReference type="PROSITE" id="PS51755">
    <property type="entry name" value="OMPR_PHOB"/>
    <property type="match status" value="1"/>
</dbReference>
<dbReference type="Proteomes" id="UP000676601">
    <property type="component" value="Unassembled WGS sequence"/>
</dbReference>
<dbReference type="InterPro" id="IPR001789">
    <property type="entry name" value="Sig_transdc_resp-reg_receiver"/>
</dbReference>
<dbReference type="InterPro" id="IPR011006">
    <property type="entry name" value="CheY-like_superfamily"/>
</dbReference>
<dbReference type="PANTHER" id="PTHR48111">
    <property type="entry name" value="REGULATOR OF RPOS"/>
    <property type="match status" value="1"/>
</dbReference>
<keyword evidence="3" id="KW-0805">Transcription regulation</keyword>
<dbReference type="Gene3D" id="6.10.250.690">
    <property type="match status" value="1"/>
</dbReference>
<reference evidence="10 11" key="1">
    <citation type="submission" date="2021-03" db="EMBL/GenBank/DDBJ databases">
        <title>Antimicrobial resistance genes in bacteria isolated from Japanese honey, and their potential for conferring macrolide and lincosamide resistance in the American foulbrood pathogen Paenibacillus larvae.</title>
        <authorList>
            <person name="Okamoto M."/>
            <person name="Kumagai M."/>
            <person name="Kanamori H."/>
            <person name="Takamatsu D."/>
        </authorList>
    </citation>
    <scope>NUCLEOTIDE SEQUENCE [LARGE SCALE GENOMIC DNA]</scope>
    <source>
        <strain evidence="10 11">J21TS7</strain>
    </source>
</reference>
<feature type="DNA-binding region" description="OmpR/PhoB-type" evidence="7">
    <location>
        <begin position="143"/>
        <end position="240"/>
    </location>
</feature>
<evidence type="ECO:0000313" key="10">
    <source>
        <dbReference type="EMBL" id="GIO52970.1"/>
    </source>
</evidence>
<dbReference type="Pfam" id="PF00072">
    <property type="entry name" value="Response_reg"/>
    <property type="match status" value="1"/>
</dbReference>
<dbReference type="Pfam" id="PF00486">
    <property type="entry name" value="Trans_reg_C"/>
    <property type="match status" value="1"/>
</dbReference>
<evidence type="ECO:0000256" key="5">
    <source>
        <dbReference type="ARBA" id="ARBA00023163"/>
    </source>
</evidence>
<keyword evidence="2" id="KW-0902">Two-component regulatory system</keyword>
<dbReference type="PANTHER" id="PTHR48111:SF1">
    <property type="entry name" value="TWO-COMPONENT RESPONSE REGULATOR ORR33"/>
    <property type="match status" value="1"/>
</dbReference>
<dbReference type="InterPro" id="IPR001867">
    <property type="entry name" value="OmpR/PhoB-type_DNA-bd"/>
</dbReference>
<dbReference type="PROSITE" id="PS50110">
    <property type="entry name" value="RESPONSE_REGULATORY"/>
    <property type="match status" value="1"/>
</dbReference>
<evidence type="ECO:0000256" key="1">
    <source>
        <dbReference type="ARBA" id="ARBA00022553"/>
    </source>
</evidence>
<name>A0ABQ4L9K5_9BACL</name>
<dbReference type="Gene3D" id="1.10.10.10">
    <property type="entry name" value="Winged helix-like DNA-binding domain superfamily/Winged helix DNA-binding domain"/>
    <property type="match status" value="1"/>
</dbReference>
<dbReference type="Gene3D" id="3.40.50.2300">
    <property type="match status" value="1"/>
</dbReference>
<evidence type="ECO:0000259" key="9">
    <source>
        <dbReference type="PROSITE" id="PS51755"/>
    </source>
</evidence>
<keyword evidence="4 7" id="KW-0238">DNA-binding</keyword>
<keyword evidence="11" id="KW-1185">Reference proteome</keyword>
<proteinExistence type="predicted"/>
<dbReference type="SMART" id="SM00862">
    <property type="entry name" value="Trans_reg_C"/>
    <property type="match status" value="1"/>
</dbReference>
<evidence type="ECO:0000256" key="3">
    <source>
        <dbReference type="ARBA" id="ARBA00023015"/>
    </source>
</evidence>
<gene>
    <name evidence="10" type="ORF">J21TS7_12880</name>
</gene>
<dbReference type="InterPro" id="IPR039420">
    <property type="entry name" value="WalR-like"/>
</dbReference>
<evidence type="ECO:0000313" key="11">
    <source>
        <dbReference type="Proteomes" id="UP000676601"/>
    </source>
</evidence>
<feature type="modified residue" description="4-aspartylphosphate" evidence="6">
    <location>
        <position position="69"/>
    </location>
</feature>
<dbReference type="InterPro" id="IPR036388">
    <property type="entry name" value="WH-like_DNA-bd_sf"/>
</dbReference>
<accession>A0ABQ4L9K5</accession>
<keyword evidence="5" id="KW-0804">Transcription</keyword>
<evidence type="ECO:0000256" key="7">
    <source>
        <dbReference type="PROSITE-ProRule" id="PRU01091"/>
    </source>
</evidence>
<feature type="domain" description="Response regulatory" evidence="8">
    <location>
        <begin position="19"/>
        <end position="134"/>
    </location>
</feature>
<dbReference type="EMBL" id="BORU01000001">
    <property type="protein sequence ID" value="GIO52970.1"/>
    <property type="molecule type" value="Genomic_DNA"/>
</dbReference>
<organism evidence="10 11">
    <name type="scientific">Paenibacillus cineris</name>
    <dbReference type="NCBI Taxonomy" id="237530"/>
    <lineage>
        <taxon>Bacteria</taxon>
        <taxon>Bacillati</taxon>
        <taxon>Bacillota</taxon>
        <taxon>Bacilli</taxon>
        <taxon>Bacillales</taxon>
        <taxon>Paenibacillaceae</taxon>
        <taxon>Paenibacillus</taxon>
    </lineage>
</organism>
<dbReference type="SUPFAM" id="SSF46894">
    <property type="entry name" value="C-terminal effector domain of the bipartite response regulators"/>
    <property type="match status" value="1"/>
</dbReference>
<evidence type="ECO:0000259" key="8">
    <source>
        <dbReference type="PROSITE" id="PS50110"/>
    </source>
</evidence>
<keyword evidence="1 6" id="KW-0597">Phosphoprotein</keyword>
<evidence type="ECO:0000256" key="6">
    <source>
        <dbReference type="PROSITE-ProRule" id="PRU00169"/>
    </source>
</evidence>
<dbReference type="CDD" id="cd17624">
    <property type="entry name" value="REC_OmpR_PmrA-like"/>
    <property type="match status" value="1"/>
</dbReference>